<dbReference type="GO" id="GO:0005737">
    <property type="term" value="C:cytoplasm"/>
    <property type="evidence" value="ECO:0007669"/>
    <property type="project" value="TreeGrafter"/>
</dbReference>
<organism evidence="7 8">
    <name type="scientific">Ferruginivarius sediminum</name>
    <dbReference type="NCBI Taxonomy" id="2661937"/>
    <lineage>
        <taxon>Bacteria</taxon>
        <taxon>Pseudomonadati</taxon>
        <taxon>Pseudomonadota</taxon>
        <taxon>Alphaproteobacteria</taxon>
        <taxon>Rhodospirillales</taxon>
        <taxon>Rhodospirillaceae</taxon>
        <taxon>Ferruginivarius</taxon>
    </lineage>
</organism>
<comment type="cofactor">
    <cofactor evidence="1 6">
        <name>pyridoxal 5'-phosphate</name>
        <dbReference type="ChEBI" id="CHEBI:597326"/>
    </cofactor>
</comment>
<evidence type="ECO:0000256" key="2">
    <source>
        <dbReference type="ARBA" id="ARBA00009077"/>
    </source>
</evidence>
<dbReference type="InterPro" id="IPR000277">
    <property type="entry name" value="Cys/Met-Metab_PyrdxlP-dep_enz"/>
</dbReference>
<dbReference type="NCBIfam" id="NF004650">
    <property type="entry name" value="PRK05994.1"/>
    <property type="match status" value="1"/>
</dbReference>
<feature type="modified residue" description="N6-(pyridoxal phosphate)lysine" evidence="5">
    <location>
        <position position="212"/>
    </location>
</feature>
<dbReference type="GO" id="GO:0071269">
    <property type="term" value="P:L-homocysteine biosynthetic process"/>
    <property type="evidence" value="ECO:0007669"/>
    <property type="project" value="TreeGrafter"/>
</dbReference>
<dbReference type="CDD" id="cd00614">
    <property type="entry name" value="CGS_like"/>
    <property type="match status" value="1"/>
</dbReference>
<name>A0A369T7E0_9PROT</name>
<accession>A0A369T7E0</accession>
<dbReference type="GO" id="GO:0003961">
    <property type="term" value="F:O-acetylhomoserine aminocarboxypropyltransferase activity"/>
    <property type="evidence" value="ECO:0007669"/>
    <property type="project" value="UniProtKB-EC"/>
</dbReference>
<sequence length="439" mass="47495">MPEEPSGGFGFETRMIHAGAQPEPVTGARNTPIYQTTSYVFHDTDHAASLFNLQTFGFIYSRLTNPTVAALEERVANLEGGRGATCCASGHSAQILALFPLMEPGDEVVASTRLYGGSITQFGKTFKKFGWQAIFADFDDPENVRKAITPKCKAIFCESLANPGGVISDIEALAEIADEAGVPLIVDNTLATPYLCRPIEWGADIVVYSMTKFLSGNGTSVGGAVVDSGAFDWTRNDKFPSLSEPEPAYHGLRFVETFGDMAYTMHSHAVGLRDLGPTLAPMNAFLTMNGIETLALRMQRHCDNTQRVAEWLSQHPMVDWVFYAGLPDNPYKGLQEKYLPKGAGAVFTFGVKGGYEAGLRVVESVDLFSHLANIGDVRSLILHPASTTHRQLTDEQRQAAGAGDEVVRVSIGLETVDDLIADLDQALHKAAGEVDRAAE</sequence>
<evidence type="ECO:0000256" key="1">
    <source>
        <dbReference type="ARBA" id="ARBA00001933"/>
    </source>
</evidence>
<proteinExistence type="inferred from homology"/>
<comment type="similarity">
    <text evidence="2 6">Belongs to the trans-sulfuration enzymes family.</text>
</comment>
<keyword evidence="4 5" id="KW-0663">Pyridoxal phosphate</keyword>
<evidence type="ECO:0000313" key="8">
    <source>
        <dbReference type="Proteomes" id="UP000253941"/>
    </source>
</evidence>
<dbReference type="Gene3D" id="3.90.1150.10">
    <property type="entry name" value="Aspartate Aminotransferase, domain 1"/>
    <property type="match status" value="1"/>
</dbReference>
<dbReference type="PANTHER" id="PTHR43797:SF2">
    <property type="entry name" value="HOMOCYSTEINE_CYSTEINE SYNTHASE"/>
    <property type="match status" value="1"/>
</dbReference>
<protein>
    <submittedName>
        <fullName evidence="7">O-acetylhomoserine aminocarboxypropyltransferase</fullName>
        <ecNumber evidence="7">2.5.1.49</ecNumber>
    </submittedName>
</protein>
<dbReference type="GO" id="GO:0004124">
    <property type="term" value="F:cysteine synthase activity"/>
    <property type="evidence" value="ECO:0007669"/>
    <property type="project" value="TreeGrafter"/>
</dbReference>
<dbReference type="GO" id="GO:0019346">
    <property type="term" value="P:transsulfuration"/>
    <property type="evidence" value="ECO:0007669"/>
    <property type="project" value="InterPro"/>
</dbReference>
<dbReference type="PANTHER" id="PTHR43797">
    <property type="entry name" value="HOMOCYSTEINE/CYSTEINE SYNTHASE"/>
    <property type="match status" value="1"/>
</dbReference>
<evidence type="ECO:0000256" key="6">
    <source>
        <dbReference type="RuleBase" id="RU362118"/>
    </source>
</evidence>
<dbReference type="InterPro" id="IPR015421">
    <property type="entry name" value="PyrdxlP-dep_Trfase_major"/>
</dbReference>
<dbReference type="FunFam" id="3.40.640.10:FF:000035">
    <property type="entry name" value="O-succinylhomoserine sulfhydrylase"/>
    <property type="match status" value="1"/>
</dbReference>
<keyword evidence="8" id="KW-1185">Reference proteome</keyword>
<dbReference type="GO" id="GO:0006535">
    <property type="term" value="P:cysteine biosynthetic process from serine"/>
    <property type="evidence" value="ECO:0007669"/>
    <property type="project" value="TreeGrafter"/>
</dbReference>
<dbReference type="GO" id="GO:0030170">
    <property type="term" value="F:pyridoxal phosphate binding"/>
    <property type="evidence" value="ECO:0007669"/>
    <property type="project" value="InterPro"/>
</dbReference>
<dbReference type="PIRSF" id="PIRSF001434">
    <property type="entry name" value="CGS"/>
    <property type="match status" value="1"/>
</dbReference>
<dbReference type="EC" id="2.5.1.49" evidence="7"/>
<evidence type="ECO:0000256" key="5">
    <source>
        <dbReference type="PIRSR" id="PIRSR001434-2"/>
    </source>
</evidence>
<comment type="caution">
    <text evidence="7">The sequence shown here is derived from an EMBL/GenBank/DDBJ whole genome shotgun (WGS) entry which is preliminary data.</text>
</comment>
<evidence type="ECO:0000256" key="3">
    <source>
        <dbReference type="ARBA" id="ARBA00022679"/>
    </source>
</evidence>
<evidence type="ECO:0000313" key="7">
    <source>
        <dbReference type="EMBL" id="RDD61259.1"/>
    </source>
</evidence>
<dbReference type="NCBIfam" id="TIGR01326">
    <property type="entry name" value="OAH_OAS_sulfhy"/>
    <property type="match status" value="1"/>
</dbReference>
<dbReference type="EMBL" id="QPMH01000014">
    <property type="protein sequence ID" value="RDD61259.1"/>
    <property type="molecule type" value="Genomic_DNA"/>
</dbReference>
<evidence type="ECO:0000256" key="4">
    <source>
        <dbReference type="ARBA" id="ARBA00022898"/>
    </source>
</evidence>
<keyword evidence="3 7" id="KW-0808">Transferase</keyword>
<reference evidence="7 8" key="1">
    <citation type="submission" date="2018-07" db="EMBL/GenBank/DDBJ databases">
        <title>Venubactetium sediminum gen. nov., sp. nov., isolated from a marine solar saltern.</title>
        <authorList>
            <person name="Wang S."/>
        </authorList>
    </citation>
    <scope>NUCLEOTIDE SEQUENCE [LARGE SCALE GENOMIC DNA]</scope>
    <source>
        <strain evidence="7 8">WD2A32</strain>
    </source>
</reference>
<dbReference type="InterPro" id="IPR015424">
    <property type="entry name" value="PyrdxlP-dep_Trfase"/>
</dbReference>
<dbReference type="AlphaFoldDB" id="A0A369T7E0"/>
<dbReference type="Gene3D" id="3.40.640.10">
    <property type="entry name" value="Type I PLP-dependent aspartate aminotransferase-like (Major domain)"/>
    <property type="match status" value="1"/>
</dbReference>
<dbReference type="SUPFAM" id="SSF53383">
    <property type="entry name" value="PLP-dependent transferases"/>
    <property type="match status" value="1"/>
</dbReference>
<dbReference type="Pfam" id="PF01053">
    <property type="entry name" value="Cys_Met_Meta_PP"/>
    <property type="match status" value="1"/>
</dbReference>
<gene>
    <name evidence="7" type="ORF">DRB17_14230</name>
</gene>
<dbReference type="Proteomes" id="UP000253941">
    <property type="component" value="Unassembled WGS sequence"/>
</dbReference>
<dbReference type="InterPro" id="IPR006235">
    <property type="entry name" value="OAc-hSer/O-AcSer_sulfhydrylase"/>
</dbReference>
<dbReference type="InterPro" id="IPR015422">
    <property type="entry name" value="PyrdxlP-dep_Trfase_small"/>
</dbReference>